<protein>
    <submittedName>
        <fullName evidence="2">MFS domain-containing protein</fullName>
    </submittedName>
</protein>
<feature type="transmembrane region" description="Helical" evidence="1">
    <location>
        <begin position="111"/>
        <end position="131"/>
    </location>
</feature>
<keyword evidence="1" id="KW-1133">Transmembrane helix</keyword>
<evidence type="ECO:0000256" key="1">
    <source>
        <dbReference type="SAM" id="Phobius"/>
    </source>
</evidence>
<keyword evidence="1" id="KW-0812">Transmembrane</keyword>
<comment type="caution">
    <text evidence="2">The sequence shown here is derived from an EMBL/GenBank/DDBJ whole genome shotgun (WGS) entry which is preliminary data.</text>
</comment>
<organism evidence="2 3">
    <name type="scientific">Caerostris extrusa</name>
    <name type="common">Bark spider</name>
    <name type="synonym">Caerostris bankana</name>
    <dbReference type="NCBI Taxonomy" id="172846"/>
    <lineage>
        <taxon>Eukaryota</taxon>
        <taxon>Metazoa</taxon>
        <taxon>Ecdysozoa</taxon>
        <taxon>Arthropoda</taxon>
        <taxon>Chelicerata</taxon>
        <taxon>Arachnida</taxon>
        <taxon>Araneae</taxon>
        <taxon>Araneomorphae</taxon>
        <taxon>Entelegynae</taxon>
        <taxon>Araneoidea</taxon>
        <taxon>Araneidae</taxon>
        <taxon>Caerostris</taxon>
    </lineage>
</organism>
<reference evidence="2 3" key="1">
    <citation type="submission" date="2021-06" db="EMBL/GenBank/DDBJ databases">
        <title>Caerostris extrusa draft genome.</title>
        <authorList>
            <person name="Kono N."/>
            <person name="Arakawa K."/>
        </authorList>
    </citation>
    <scope>NUCLEOTIDE SEQUENCE [LARGE SCALE GENOMIC DNA]</scope>
</reference>
<dbReference type="SUPFAM" id="SSF103473">
    <property type="entry name" value="MFS general substrate transporter"/>
    <property type="match status" value="1"/>
</dbReference>
<dbReference type="PROSITE" id="PS51257">
    <property type="entry name" value="PROKAR_LIPOPROTEIN"/>
    <property type="match status" value="1"/>
</dbReference>
<feature type="transmembrane region" description="Helical" evidence="1">
    <location>
        <begin position="137"/>
        <end position="157"/>
    </location>
</feature>
<accession>A0AAV4T1S3</accession>
<dbReference type="Proteomes" id="UP001054945">
    <property type="component" value="Unassembled WGS sequence"/>
</dbReference>
<dbReference type="GO" id="GO:0008028">
    <property type="term" value="F:monocarboxylic acid transmembrane transporter activity"/>
    <property type="evidence" value="ECO:0007669"/>
    <property type="project" value="TreeGrafter"/>
</dbReference>
<proteinExistence type="predicted"/>
<dbReference type="InterPro" id="IPR050327">
    <property type="entry name" value="Proton-linked_MCT"/>
</dbReference>
<name>A0AAV4T1S3_CAEEX</name>
<dbReference type="EMBL" id="BPLR01010459">
    <property type="protein sequence ID" value="GIY39396.1"/>
    <property type="molecule type" value="Genomic_DNA"/>
</dbReference>
<feature type="transmembrane region" description="Helical" evidence="1">
    <location>
        <begin position="12"/>
        <end position="37"/>
    </location>
</feature>
<keyword evidence="1" id="KW-0472">Membrane</keyword>
<sequence length="232" mass="25487">MKTHSTDSCYSWIIAVACHVIHFLLYGMLRVAGLLFVEAMVLYNVDREVASLPFVICFTGRCAAGPVSGFFAQIFGFHQGGHFRRHGNCLCIASQVINLNFKKHGSKANGLSLAGVPVAGFVLSPIVIALIEGYGLNGTFLILSAIVLNSVPAAMLIKIPSSKTPKDNEIINNKANEEHKFALMENNVKDSEDNECNNGVFYSDLKISDIEKQQTRNESLCDSPKMNIHHSW</sequence>
<keyword evidence="3" id="KW-1185">Reference proteome</keyword>
<dbReference type="InterPro" id="IPR036259">
    <property type="entry name" value="MFS_trans_sf"/>
</dbReference>
<feature type="transmembrane region" description="Helical" evidence="1">
    <location>
        <begin position="49"/>
        <end position="75"/>
    </location>
</feature>
<dbReference type="PANTHER" id="PTHR11360">
    <property type="entry name" value="MONOCARBOXYLATE TRANSPORTER"/>
    <property type="match status" value="1"/>
</dbReference>
<dbReference type="PANTHER" id="PTHR11360:SF303">
    <property type="entry name" value="MAJOR FACILITATOR SUPERFAMILY (MFS) PROFILE DOMAIN-CONTAINING PROTEIN"/>
    <property type="match status" value="1"/>
</dbReference>
<gene>
    <name evidence="2" type="primary">AVEN_271286_1</name>
    <name evidence="2" type="ORF">CEXT_548901</name>
</gene>
<evidence type="ECO:0000313" key="3">
    <source>
        <dbReference type="Proteomes" id="UP001054945"/>
    </source>
</evidence>
<dbReference type="AlphaFoldDB" id="A0AAV4T1S3"/>
<evidence type="ECO:0000313" key="2">
    <source>
        <dbReference type="EMBL" id="GIY39396.1"/>
    </source>
</evidence>